<name>A0ACB7XYF1_9ERIC</name>
<reference evidence="1 2" key="1">
    <citation type="journal article" date="2021" name="Hortic Res">
        <title>High-quality reference genome and annotation aids understanding of berry development for evergreen blueberry (Vaccinium darrowii).</title>
        <authorList>
            <person name="Yu J."/>
            <person name="Hulse-Kemp A.M."/>
            <person name="Babiker E."/>
            <person name="Staton M."/>
        </authorList>
    </citation>
    <scope>NUCLEOTIDE SEQUENCE [LARGE SCALE GENOMIC DNA]</scope>
    <source>
        <strain evidence="2">cv. NJ 8807/NJ 8810</strain>
        <tissue evidence="1">Young leaf</tissue>
    </source>
</reference>
<sequence length="263" mass="30189">MATKTSAATTWRILYTLVTIGSLIPVFVSGYNLVNTIILFVRGDPDCTHPHLERDLGFAIFMFVLFLFGAIGVVARVKAIQVICMTMLVITVVLLLAVTMIITAGPQELFGPSRNDDGKKIDSVFRLEKYPRWAKNFIVNDKDWGVFQACIVREKFCEKLDKDTLFQEGCCSPPVYCGFQEKNQTWVVPKSGLYYEDSNCLNWSNDKLCYTCNTCKAAYIFKYVEEWTLRWACMIFAIFIWFGCLSFSFEMDHENNHRSRQSV</sequence>
<evidence type="ECO:0000313" key="2">
    <source>
        <dbReference type="Proteomes" id="UP000828048"/>
    </source>
</evidence>
<proteinExistence type="predicted"/>
<accession>A0ACB7XYF1</accession>
<comment type="caution">
    <text evidence="1">The sequence shown here is derived from an EMBL/GenBank/DDBJ whole genome shotgun (WGS) entry which is preliminary data.</text>
</comment>
<dbReference type="EMBL" id="CM037155">
    <property type="protein sequence ID" value="KAH7845700.1"/>
    <property type="molecule type" value="Genomic_DNA"/>
</dbReference>
<gene>
    <name evidence="1" type="ORF">Vadar_005034</name>
</gene>
<dbReference type="Proteomes" id="UP000828048">
    <property type="component" value="Chromosome 5"/>
</dbReference>
<protein>
    <submittedName>
        <fullName evidence="1">Uncharacterized protein</fullName>
    </submittedName>
</protein>
<evidence type="ECO:0000313" key="1">
    <source>
        <dbReference type="EMBL" id="KAH7845700.1"/>
    </source>
</evidence>
<organism evidence="1 2">
    <name type="scientific">Vaccinium darrowii</name>
    <dbReference type="NCBI Taxonomy" id="229202"/>
    <lineage>
        <taxon>Eukaryota</taxon>
        <taxon>Viridiplantae</taxon>
        <taxon>Streptophyta</taxon>
        <taxon>Embryophyta</taxon>
        <taxon>Tracheophyta</taxon>
        <taxon>Spermatophyta</taxon>
        <taxon>Magnoliopsida</taxon>
        <taxon>eudicotyledons</taxon>
        <taxon>Gunneridae</taxon>
        <taxon>Pentapetalae</taxon>
        <taxon>asterids</taxon>
        <taxon>Ericales</taxon>
        <taxon>Ericaceae</taxon>
        <taxon>Vaccinioideae</taxon>
        <taxon>Vaccinieae</taxon>
        <taxon>Vaccinium</taxon>
    </lineage>
</organism>
<keyword evidence="2" id="KW-1185">Reference proteome</keyword>